<feature type="signal peptide" evidence="1">
    <location>
        <begin position="1"/>
        <end position="27"/>
    </location>
</feature>
<feature type="chain" id="PRO_5031312664" description="Lipoprotein" evidence="1">
    <location>
        <begin position="28"/>
        <end position="183"/>
    </location>
</feature>
<organism evidence="2 3">
    <name type="scientific">Nitrospirillum iridis</name>
    <dbReference type="NCBI Taxonomy" id="765888"/>
    <lineage>
        <taxon>Bacteria</taxon>
        <taxon>Pseudomonadati</taxon>
        <taxon>Pseudomonadota</taxon>
        <taxon>Alphaproteobacteria</taxon>
        <taxon>Rhodospirillales</taxon>
        <taxon>Azospirillaceae</taxon>
        <taxon>Nitrospirillum</taxon>
    </lineage>
</organism>
<protein>
    <recommendedName>
        <fullName evidence="4">Lipoprotein</fullName>
    </recommendedName>
</protein>
<dbReference type="RefSeq" id="WP_184801991.1">
    <property type="nucleotide sequence ID" value="NZ_JACIIZ010000008.1"/>
</dbReference>
<name>A0A7X0B1L4_9PROT</name>
<keyword evidence="3" id="KW-1185">Reference proteome</keyword>
<comment type="caution">
    <text evidence="2">The sequence shown here is derived from an EMBL/GenBank/DDBJ whole genome shotgun (WGS) entry which is preliminary data.</text>
</comment>
<gene>
    <name evidence="2" type="ORF">FHS74_003064</name>
</gene>
<proteinExistence type="predicted"/>
<reference evidence="2 3" key="1">
    <citation type="submission" date="2020-08" db="EMBL/GenBank/DDBJ databases">
        <title>Genomic Encyclopedia of Type Strains, Phase IV (KMG-IV): sequencing the most valuable type-strain genomes for metagenomic binning, comparative biology and taxonomic classification.</title>
        <authorList>
            <person name="Goeker M."/>
        </authorList>
    </citation>
    <scope>NUCLEOTIDE SEQUENCE [LARGE SCALE GENOMIC DNA]</scope>
    <source>
        <strain evidence="2 3">DSM 22198</strain>
    </source>
</reference>
<sequence>MPVGHVLTKKTRGIILCALLVTSPLGACSSTTVQSTKSAQFTGPVKRLFIDMDMGEGLRTTVDDETGDFIATVKNTLASCGTDSDFHTRDALALNDTMPDRIRKFGPDSVLSIRWLSAQTQGATYIIHYQLRLTDLKSKSVVWTAIIDLHHQWSPAEKMAEAIIGRLKTDGLINSVCVAAGPK</sequence>
<keyword evidence="1" id="KW-0732">Signal</keyword>
<dbReference type="EMBL" id="JACIIZ010000008">
    <property type="protein sequence ID" value="MBB6252504.1"/>
    <property type="molecule type" value="Genomic_DNA"/>
</dbReference>
<dbReference type="Proteomes" id="UP000539175">
    <property type="component" value="Unassembled WGS sequence"/>
</dbReference>
<evidence type="ECO:0000256" key="1">
    <source>
        <dbReference type="SAM" id="SignalP"/>
    </source>
</evidence>
<evidence type="ECO:0000313" key="3">
    <source>
        <dbReference type="Proteomes" id="UP000539175"/>
    </source>
</evidence>
<evidence type="ECO:0008006" key="4">
    <source>
        <dbReference type="Google" id="ProtNLM"/>
    </source>
</evidence>
<evidence type="ECO:0000313" key="2">
    <source>
        <dbReference type="EMBL" id="MBB6252504.1"/>
    </source>
</evidence>
<dbReference type="AlphaFoldDB" id="A0A7X0B1L4"/>
<accession>A0A7X0B1L4</accession>